<gene>
    <name evidence="4" type="ORF">Cvel_3054</name>
</gene>
<dbReference type="Gene3D" id="3.80.10.10">
    <property type="entry name" value="Ribonuclease Inhibitor"/>
    <property type="match status" value="1"/>
</dbReference>
<feature type="compositionally biased region" description="Low complexity" evidence="3">
    <location>
        <begin position="550"/>
        <end position="560"/>
    </location>
</feature>
<evidence type="ECO:0000256" key="1">
    <source>
        <dbReference type="ARBA" id="ARBA00022614"/>
    </source>
</evidence>
<dbReference type="AlphaFoldDB" id="A0A0G4FBB4"/>
<feature type="region of interest" description="Disordered" evidence="3">
    <location>
        <begin position="1"/>
        <end position="28"/>
    </location>
</feature>
<organism evidence="4">
    <name type="scientific">Chromera velia CCMP2878</name>
    <dbReference type="NCBI Taxonomy" id="1169474"/>
    <lineage>
        <taxon>Eukaryota</taxon>
        <taxon>Sar</taxon>
        <taxon>Alveolata</taxon>
        <taxon>Colpodellida</taxon>
        <taxon>Chromeraceae</taxon>
        <taxon>Chromera</taxon>
    </lineage>
</organism>
<dbReference type="InterPro" id="IPR001611">
    <property type="entry name" value="Leu-rich_rpt"/>
</dbReference>
<feature type="compositionally biased region" description="Basic residues" evidence="3">
    <location>
        <begin position="522"/>
        <end position="531"/>
    </location>
</feature>
<dbReference type="PANTHER" id="PTHR45973:SF35">
    <property type="entry name" value="LEUCINE-RICH REPEAT-CONTAINING PROTEIN 43"/>
    <property type="match status" value="1"/>
</dbReference>
<name>A0A0G4FBB4_9ALVE</name>
<keyword evidence="1" id="KW-0433">Leucine-rich repeat</keyword>
<proteinExistence type="predicted"/>
<keyword evidence="2" id="KW-0677">Repeat</keyword>
<accession>A0A0G4FBB4</accession>
<feature type="compositionally biased region" description="Gly residues" evidence="3">
    <location>
        <begin position="680"/>
        <end position="691"/>
    </location>
</feature>
<feature type="compositionally biased region" description="Gly residues" evidence="3">
    <location>
        <begin position="631"/>
        <end position="651"/>
    </location>
</feature>
<feature type="region of interest" description="Disordered" evidence="3">
    <location>
        <begin position="512"/>
        <end position="718"/>
    </location>
</feature>
<dbReference type="SUPFAM" id="SSF52058">
    <property type="entry name" value="L domain-like"/>
    <property type="match status" value="1"/>
</dbReference>
<evidence type="ECO:0000313" key="4">
    <source>
        <dbReference type="EMBL" id="CEM10244.1"/>
    </source>
</evidence>
<reference evidence="4" key="1">
    <citation type="submission" date="2014-11" db="EMBL/GenBank/DDBJ databases">
        <authorList>
            <person name="Otto D Thomas"/>
            <person name="Naeem Raeece"/>
        </authorList>
    </citation>
    <scope>NUCLEOTIDE SEQUENCE</scope>
</reference>
<evidence type="ECO:0000256" key="3">
    <source>
        <dbReference type="SAM" id="MobiDB-lite"/>
    </source>
</evidence>
<feature type="compositionally biased region" description="Pro residues" evidence="3">
    <location>
        <begin position="612"/>
        <end position="622"/>
    </location>
</feature>
<feature type="compositionally biased region" description="Low complexity" evidence="3">
    <location>
        <begin position="7"/>
        <end position="18"/>
    </location>
</feature>
<dbReference type="PROSITE" id="PS51450">
    <property type="entry name" value="LRR"/>
    <property type="match status" value="2"/>
</dbReference>
<feature type="compositionally biased region" description="Polar residues" evidence="3">
    <location>
        <begin position="596"/>
        <end position="609"/>
    </location>
</feature>
<feature type="region of interest" description="Disordered" evidence="3">
    <location>
        <begin position="288"/>
        <end position="330"/>
    </location>
</feature>
<feature type="compositionally biased region" description="Basic and acidic residues" evidence="3">
    <location>
        <begin position="512"/>
        <end position="521"/>
    </location>
</feature>
<dbReference type="InterPro" id="IPR050576">
    <property type="entry name" value="Cilia_flagella_integrity"/>
</dbReference>
<dbReference type="EMBL" id="CDMZ01000254">
    <property type="protein sequence ID" value="CEM10244.1"/>
    <property type="molecule type" value="Genomic_DNA"/>
</dbReference>
<dbReference type="InterPro" id="IPR032675">
    <property type="entry name" value="LRR_dom_sf"/>
</dbReference>
<protein>
    <recommendedName>
        <fullName evidence="5">U2A'/phosphoprotein 32 family A C-terminal domain-containing protein</fullName>
    </recommendedName>
</protein>
<evidence type="ECO:0000256" key="2">
    <source>
        <dbReference type="ARBA" id="ARBA00022737"/>
    </source>
</evidence>
<dbReference type="PANTHER" id="PTHR45973">
    <property type="entry name" value="PROTEIN PHOSPHATASE 1 REGULATORY SUBUNIT SDS22-RELATED"/>
    <property type="match status" value="1"/>
</dbReference>
<evidence type="ECO:0008006" key="5">
    <source>
        <dbReference type="Google" id="ProtNLM"/>
    </source>
</evidence>
<sequence>MSPPAAPGALDPAGSPGSTARSSKEKKNADEMMIELADGSHMSIGPELTTESLKTYKVLWRDCQRSRIIDFSHNRIRLLSELNGALLSGFPVLRSLDLSRNCIQKLCNLQSLPALEKLNLEDNSLTSLRGLRDTHCARGLTHLNVAKNKLCGLGSLVELVQMRKLVALQVEGNNFCLDLQAEAFCVAACPRLSNLNGMEVTKDVRLAVYRWLTRRPEGKEVLRFLYDTKKALDPYGDENGILRAAIAAKVTEDVEAATVDVTCEAGSCPIRSAREEFESTMRRRLEKCPHHVGKLDRMENKQGGQDKDKDAKKKGKEKEKEPENEEDKFGLKTKKAEALLDWFSDMASFRPRYEMPKVRRSTRHVKLSELHKIPSDQLSPVFDWSLEMKFRSEGIAAYREKINLLKAAAEIRGHAAGDDDLRARFLEAMFGKGGGKDKDEEKEDAILLQSPDGVTAVKVGGGPGKRGRSPLPGSKQKARQLMKLKSADEEAARANGLLTRTSTALFSTHSRADSIAEETARTRSRSWRKGRGRQDRSRGRGRSARGGRSGSPSRSRSASRPGRRTDRSAGKRTVGDQTRSGGEMGVDDVERAFVRSATNSGDVMQQSLQVPGGPPSRTPSPPRGVSRSRQRGGGGARGSGRGRPMAGGGRSGSRPAGPGRGRGGGSGRPGSRRPMSPGVRVGGGASRGGRSGGRRSPSPSGGRAGRGGTRGRFAPPPR</sequence>
<feature type="compositionally biased region" description="Gly residues" evidence="3">
    <location>
        <begin position="658"/>
        <end position="668"/>
    </location>
</feature>
<dbReference type="VEuPathDB" id="CryptoDB:Cvel_3054"/>
<feature type="region of interest" description="Disordered" evidence="3">
    <location>
        <begin position="453"/>
        <end position="488"/>
    </location>
</feature>